<dbReference type="Gene3D" id="3.30.559.30">
    <property type="entry name" value="Nonribosomal peptide synthetase, condensation domain"/>
    <property type="match status" value="1"/>
</dbReference>
<proteinExistence type="predicted"/>
<dbReference type="Pfam" id="PF00668">
    <property type="entry name" value="Condensation"/>
    <property type="match status" value="1"/>
</dbReference>
<name>A0ABS3IAM3_9MICO</name>
<evidence type="ECO:0000313" key="3">
    <source>
        <dbReference type="Proteomes" id="UP000664617"/>
    </source>
</evidence>
<gene>
    <name evidence="2" type="ORF">J0911_13575</name>
</gene>
<dbReference type="RefSeq" id="WP_207276006.1">
    <property type="nucleotide sequence ID" value="NZ_JAFMPK010000047.1"/>
</dbReference>
<evidence type="ECO:0000313" key="2">
    <source>
        <dbReference type="EMBL" id="MBO0610057.1"/>
    </source>
</evidence>
<sequence length="449" mass="48808">MNQLHTATHYQRSLYNATGGQASGVNVGAAIRMRGPVDPERIRGALDALTARHEALRTTLMRQDTTDTAHQVISDQFPLELREVSVPEPDEEQRETTYAALLQAELRRPFVLESSPLARAALVTLAHDDQVFALIAHHAVMDGWSAGVIRDEFPRLYEYGTSAALAPPMLHLVDYAMWEAGLADDPATREHWRAALADASPRLTFPPGMPAIGAIVRTTPHPLPLDQGPTLSAFRSLMVAEQASPTAVLLAALAASLSDHATSERITFGVMRSNRQQRDIRGTVGFLAGHVPVTVDLSGDPSCETLVGRTAHAYDRAISRPAPLSVLRSALPDNRPGPLFDVSLNYSHQQARHQTDAIVMSGGVMFSPFDLAHSEPTEHPWWDGASLLDFQIRSDPAGRLSGTLVADAHMFGGTPAARFGERFAAALRGFADRPTDRLSDLLTPKEWAL</sequence>
<dbReference type="PANTHER" id="PTHR45527:SF1">
    <property type="entry name" value="FATTY ACID SYNTHASE"/>
    <property type="match status" value="1"/>
</dbReference>
<dbReference type="InterPro" id="IPR001242">
    <property type="entry name" value="Condensation_dom"/>
</dbReference>
<dbReference type="SUPFAM" id="SSF52777">
    <property type="entry name" value="CoA-dependent acyltransferases"/>
    <property type="match status" value="2"/>
</dbReference>
<feature type="domain" description="Condensation" evidence="1">
    <location>
        <begin position="8"/>
        <end position="444"/>
    </location>
</feature>
<dbReference type="InterPro" id="IPR023213">
    <property type="entry name" value="CAT-like_dom_sf"/>
</dbReference>
<reference evidence="3" key="1">
    <citation type="submission" date="2023-07" db="EMBL/GenBank/DDBJ databases">
        <title>Myceligenerans salitolerans sp. nov., a halotolerant actinomycete isolated from a salt lake in Xinjiang, China.</title>
        <authorList>
            <person name="Guan T."/>
        </authorList>
    </citation>
    <scope>NUCLEOTIDE SEQUENCE [LARGE SCALE GENOMIC DNA]</scope>
    <source>
        <strain evidence="3">XHU 5031</strain>
    </source>
</reference>
<accession>A0ABS3IAM3</accession>
<keyword evidence="3" id="KW-1185">Reference proteome</keyword>
<dbReference type="Gene3D" id="3.30.559.10">
    <property type="entry name" value="Chloramphenicol acetyltransferase-like domain"/>
    <property type="match status" value="1"/>
</dbReference>
<evidence type="ECO:0000259" key="1">
    <source>
        <dbReference type="Pfam" id="PF00668"/>
    </source>
</evidence>
<comment type="caution">
    <text evidence="2">The sequence shown here is derived from an EMBL/GenBank/DDBJ whole genome shotgun (WGS) entry which is preliminary data.</text>
</comment>
<dbReference type="Proteomes" id="UP000664617">
    <property type="component" value="Unassembled WGS sequence"/>
</dbReference>
<dbReference type="PANTHER" id="PTHR45527">
    <property type="entry name" value="NONRIBOSOMAL PEPTIDE SYNTHETASE"/>
    <property type="match status" value="1"/>
</dbReference>
<organism evidence="2 3">
    <name type="scientific">Myceligenerans salitolerans</name>
    <dbReference type="NCBI Taxonomy" id="1230528"/>
    <lineage>
        <taxon>Bacteria</taxon>
        <taxon>Bacillati</taxon>
        <taxon>Actinomycetota</taxon>
        <taxon>Actinomycetes</taxon>
        <taxon>Micrococcales</taxon>
        <taxon>Promicromonosporaceae</taxon>
        <taxon>Myceligenerans</taxon>
    </lineage>
</organism>
<protein>
    <recommendedName>
        <fullName evidence="1">Condensation domain-containing protein</fullName>
    </recommendedName>
</protein>
<dbReference type="EMBL" id="JAFMPK010000047">
    <property type="protein sequence ID" value="MBO0610057.1"/>
    <property type="molecule type" value="Genomic_DNA"/>
</dbReference>